<comment type="caution">
    <text evidence="2">The sequence shown here is derived from an EMBL/GenBank/DDBJ whole genome shotgun (WGS) entry which is preliminary data.</text>
</comment>
<dbReference type="InterPro" id="IPR036236">
    <property type="entry name" value="Znf_C2H2_sf"/>
</dbReference>
<dbReference type="Pfam" id="PF13679">
    <property type="entry name" value="Methyltransf_32"/>
    <property type="match status" value="1"/>
</dbReference>
<evidence type="ECO:0000313" key="3">
    <source>
        <dbReference type="Proteomes" id="UP001178507"/>
    </source>
</evidence>
<evidence type="ECO:0000313" key="2">
    <source>
        <dbReference type="EMBL" id="CAJ1373028.1"/>
    </source>
</evidence>
<dbReference type="InterPro" id="IPR029063">
    <property type="entry name" value="SAM-dependent_MTases_sf"/>
</dbReference>
<gene>
    <name evidence="2" type="ORF">EVOR1521_LOCUS2979</name>
</gene>
<dbReference type="Gene3D" id="3.40.50.150">
    <property type="entry name" value="Vaccinia Virus protein VP39"/>
    <property type="match status" value="1"/>
</dbReference>
<reference evidence="2" key="1">
    <citation type="submission" date="2023-08" db="EMBL/GenBank/DDBJ databases">
        <authorList>
            <person name="Chen Y."/>
            <person name="Shah S."/>
            <person name="Dougan E. K."/>
            <person name="Thang M."/>
            <person name="Chan C."/>
        </authorList>
    </citation>
    <scope>NUCLEOTIDE SEQUENCE</scope>
</reference>
<dbReference type="Gene3D" id="3.30.160.60">
    <property type="entry name" value="Classic Zinc Finger"/>
    <property type="match status" value="1"/>
</dbReference>
<organism evidence="2 3">
    <name type="scientific">Effrenium voratum</name>
    <dbReference type="NCBI Taxonomy" id="2562239"/>
    <lineage>
        <taxon>Eukaryota</taxon>
        <taxon>Sar</taxon>
        <taxon>Alveolata</taxon>
        <taxon>Dinophyceae</taxon>
        <taxon>Suessiales</taxon>
        <taxon>Symbiodiniaceae</taxon>
        <taxon>Effrenium</taxon>
    </lineage>
</organism>
<feature type="domain" description="Methyltransferase" evidence="1">
    <location>
        <begin position="242"/>
        <end position="367"/>
    </location>
</feature>
<dbReference type="Proteomes" id="UP001178507">
    <property type="component" value="Unassembled WGS sequence"/>
</dbReference>
<dbReference type="EMBL" id="CAUJNA010000171">
    <property type="protein sequence ID" value="CAJ1373028.1"/>
    <property type="molecule type" value="Genomic_DNA"/>
</dbReference>
<proteinExistence type="predicted"/>
<keyword evidence="3" id="KW-1185">Reference proteome</keyword>
<dbReference type="SUPFAM" id="SSF57667">
    <property type="entry name" value="beta-beta-alpha zinc fingers"/>
    <property type="match status" value="1"/>
</dbReference>
<accession>A0AA36HPQ6</accession>
<sequence length="432" mass="46114">MAAPELWVQFGSLQKQVSTEGCLDVGRWRKKVRAAFADEAPALARAPVSQLELQAKGAALTSGQKLAKLQAAGWGLSPVDAFHLSLSGGAAEGGAAFGGGAAAEAAAEAERAAAERCPPKGGRHAGYWCGRCSAHCSSPTAWKQHYEGRGHQEGKSNPWLRGTGPLADFPCRAGGTLEVGTKHSDLNEAQKELLRQYLALSFREETPLLSAFEVLLAEFGRHLRVKEVFETVEVWKKAVSHLQACNASRAHSGTSPVATLYEVASGHGLLAVLLAYRFPQLQVVAVDMEKREGFAHFVDVVNRFGEAVGEHESCLANLSFVESRFADFDSTGPAAFICVHGCNELNMEVLARARQMRAAWLVVPCCLRRGLTELSVRCGDGAGACGDDTRHAVMCGIVAAQHHATAVLALDRRITNRHLVLQGDAADGDALS</sequence>
<dbReference type="SUPFAM" id="SSF53335">
    <property type="entry name" value="S-adenosyl-L-methionine-dependent methyltransferases"/>
    <property type="match status" value="1"/>
</dbReference>
<dbReference type="AlphaFoldDB" id="A0AA36HPQ6"/>
<dbReference type="InterPro" id="IPR025714">
    <property type="entry name" value="Methyltranfer_dom"/>
</dbReference>
<evidence type="ECO:0000259" key="1">
    <source>
        <dbReference type="Pfam" id="PF13679"/>
    </source>
</evidence>
<protein>
    <recommendedName>
        <fullName evidence="1">Methyltransferase domain-containing protein</fullName>
    </recommendedName>
</protein>
<name>A0AA36HPQ6_9DINO</name>